<feature type="chain" id="PRO_5009535064" description="DUF5667 domain-containing protein" evidence="2">
    <location>
        <begin position="22"/>
        <end position="235"/>
    </location>
</feature>
<accession>A0A1F8C1X6</accession>
<feature type="coiled-coil region" evidence="1">
    <location>
        <begin position="54"/>
        <end position="229"/>
    </location>
</feature>
<dbReference type="STRING" id="1802525.A2975_04675"/>
<proteinExistence type="predicted"/>
<evidence type="ECO:0008006" key="5">
    <source>
        <dbReference type="Google" id="ProtNLM"/>
    </source>
</evidence>
<comment type="caution">
    <text evidence="3">The sequence shown here is derived from an EMBL/GenBank/DDBJ whole genome shotgun (WGS) entry which is preliminary data.</text>
</comment>
<feature type="signal peptide" evidence="2">
    <location>
        <begin position="1"/>
        <end position="21"/>
    </location>
</feature>
<reference evidence="3 4" key="1">
    <citation type="journal article" date="2016" name="Nat. Commun.">
        <title>Thousands of microbial genomes shed light on interconnected biogeochemical processes in an aquifer system.</title>
        <authorList>
            <person name="Anantharaman K."/>
            <person name="Brown C.T."/>
            <person name="Hug L.A."/>
            <person name="Sharon I."/>
            <person name="Castelle C.J."/>
            <person name="Probst A.J."/>
            <person name="Thomas B.C."/>
            <person name="Singh A."/>
            <person name="Wilkins M.J."/>
            <person name="Karaoz U."/>
            <person name="Brodie E.L."/>
            <person name="Williams K.H."/>
            <person name="Hubbard S.S."/>
            <person name="Banfield J.F."/>
        </authorList>
    </citation>
    <scope>NUCLEOTIDE SEQUENCE [LARGE SCALE GENOMIC DNA]</scope>
</reference>
<dbReference type="Proteomes" id="UP000178429">
    <property type="component" value="Unassembled WGS sequence"/>
</dbReference>
<evidence type="ECO:0000256" key="2">
    <source>
        <dbReference type="SAM" id="SignalP"/>
    </source>
</evidence>
<organism evidence="3 4">
    <name type="scientific">Candidatus Woesebacteria bacterium RIFCSPLOWO2_01_FULL_44_14</name>
    <dbReference type="NCBI Taxonomy" id="1802525"/>
    <lineage>
        <taxon>Bacteria</taxon>
        <taxon>Candidatus Woeseibacteriota</taxon>
    </lineage>
</organism>
<protein>
    <recommendedName>
        <fullName evidence="5">DUF5667 domain-containing protein</fullName>
    </recommendedName>
</protein>
<gene>
    <name evidence="3" type="ORF">A2975_04675</name>
</gene>
<dbReference type="AlphaFoldDB" id="A0A1F8C1X6"/>
<keyword evidence="1" id="KW-0175">Coiled coil</keyword>
<sequence>MESLASLFVTLIVAVNAFAPAANLPNKLGVDTSVRAAVLADEDELLPQEALNRIQEAERLRQEAGQNLQERRETALENSLQNREEFQARLQGLRDEKKRKVLENLDRRMTSVFSKWVSHWSDILSRLIKILAKLEVRAERAAESGLDTTAVDEAIANAEATIADAQAALDGLADNDYVFEIGDENNLGQDVKAFLAQFKEDMSQVRDLVKQARDEVHTAFQELRNLISQNENEEE</sequence>
<dbReference type="EMBL" id="MGHL01000006">
    <property type="protein sequence ID" value="OGM70333.1"/>
    <property type="molecule type" value="Genomic_DNA"/>
</dbReference>
<keyword evidence="2" id="KW-0732">Signal</keyword>
<evidence type="ECO:0000313" key="4">
    <source>
        <dbReference type="Proteomes" id="UP000178429"/>
    </source>
</evidence>
<name>A0A1F8C1X6_9BACT</name>
<evidence type="ECO:0000256" key="1">
    <source>
        <dbReference type="SAM" id="Coils"/>
    </source>
</evidence>
<evidence type="ECO:0000313" key="3">
    <source>
        <dbReference type="EMBL" id="OGM70333.1"/>
    </source>
</evidence>